<dbReference type="NCBIfam" id="TIGR03234">
    <property type="entry name" value="OH-pyruv-isom"/>
    <property type="match status" value="1"/>
</dbReference>
<dbReference type="PANTHER" id="PTHR43489">
    <property type="entry name" value="ISOMERASE"/>
    <property type="match status" value="1"/>
</dbReference>
<dbReference type="InterPro" id="IPR013022">
    <property type="entry name" value="Xyl_isomerase-like_TIM-brl"/>
</dbReference>
<dbReference type="InterPro" id="IPR050417">
    <property type="entry name" value="Sugar_Epim/Isomerase"/>
</dbReference>
<keyword evidence="5" id="KW-0670">Pyruvate</keyword>
<dbReference type="EMBL" id="BJZT01000011">
    <property type="protein sequence ID" value="GEO98839.1"/>
    <property type="molecule type" value="Genomic_DNA"/>
</dbReference>
<dbReference type="Gene3D" id="3.20.20.150">
    <property type="entry name" value="Divalent-metal-dependent TIM barrel enzymes"/>
    <property type="match status" value="1"/>
</dbReference>
<proteinExistence type="inferred from homology"/>
<dbReference type="Pfam" id="PF01261">
    <property type="entry name" value="AP_endonuc_2"/>
    <property type="match status" value="1"/>
</dbReference>
<evidence type="ECO:0000256" key="1">
    <source>
        <dbReference type="ARBA" id="ARBA00023235"/>
    </source>
</evidence>
<feature type="active site" description="Proton donor/acceptor" evidence="3">
    <location>
        <position position="143"/>
    </location>
</feature>
<evidence type="ECO:0000313" key="6">
    <source>
        <dbReference type="Proteomes" id="UP000321258"/>
    </source>
</evidence>
<dbReference type="NCBIfam" id="NF043033">
    <property type="entry name" value="OxoTetrIsom"/>
    <property type="match status" value="1"/>
</dbReference>
<dbReference type="GO" id="GO:0008903">
    <property type="term" value="F:hydroxypyruvate isomerase activity"/>
    <property type="evidence" value="ECO:0007669"/>
    <property type="project" value="TreeGrafter"/>
</dbReference>
<dbReference type="Proteomes" id="UP000321258">
    <property type="component" value="Unassembled WGS sequence"/>
</dbReference>
<dbReference type="PIRSF" id="PIRSF006241">
    <property type="entry name" value="HyI"/>
    <property type="match status" value="1"/>
</dbReference>
<dbReference type="PANTHER" id="PTHR43489:SF6">
    <property type="entry name" value="HYDROXYPYRUVATE ISOMERASE-RELATED"/>
    <property type="match status" value="1"/>
</dbReference>
<evidence type="ECO:0000256" key="2">
    <source>
        <dbReference type="PIRNR" id="PIRNR006241"/>
    </source>
</evidence>
<name>A0A512IMA4_9HYPH</name>
<accession>A0A512IMA4</accession>
<dbReference type="InterPro" id="IPR036237">
    <property type="entry name" value="Xyl_isomerase-like_sf"/>
</dbReference>
<keyword evidence="6" id="KW-1185">Reference proteome</keyword>
<dbReference type="RefSeq" id="WP_147077612.1">
    <property type="nucleotide sequence ID" value="NZ_BJZT01000011.1"/>
</dbReference>
<evidence type="ECO:0000313" key="5">
    <source>
        <dbReference type="EMBL" id="GEO98839.1"/>
    </source>
</evidence>
<comment type="similarity">
    <text evidence="2">Belongs to the hyi family.</text>
</comment>
<dbReference type="SUPFAM" id="SSF51658">
    <property type="entry name" value="Xylose isomerase-like"/>
    <property type="match status" value="1"/>
</dbReference>
<comment type="caution">
    <text evidence="5">The sequence shown here is derived from an EMBL/GenBank/DDBJ whole genome shotgun (WGS) entry which is preliminary data.</text>
</comment>
<evidence type="ECO:0000259" key="4">
    <source>
        <dbReference type="Pfam" id="PF01261"/>
    </source>
</evidence>
<dbReference type="OrthoDB" id="9786584at2"/>
<dbReference type="FunFam" id="3.20.20.150:FF:000007">
    <property type="entry name" value="Hydroxypyruvate isomerase"/>
    <property type="match status" value="1"/>
</dbReference>
<evidence type="ECO:0000256" key="3">
    <source>
        <dbReference type="PIRSR" id="PIRSR006241-50"/>
    </source>
</evidence>
<dbReference type="AlphaFoldDB" id="A0A512IMA4"/>
<dbReference type="InterPro" id="IPR026040">
    <property type="entry name" value="HyI-like"/>
</dbReference>
<feature type="active site" description="Proton donor/acceptor" evidence="3">
    <location>
        <position position="240"/>
    </location>
</feature>
<feature type="domain" description="Xylose isomerase-like TIM barrel" evidence="4">
    <location>
        <begin position="21"/>
        <end position="255"/>
    </location>
</feature>
<dbReference type="InterPro" id="IPR017643">
    <property type="entry name" value="Hydroxypyruvate_isomerase"/>
</dbReference>
<dbReference type="InterPro" id="IPR053398">
    <property type="entry name" value="HPT_OtnI_isomerases"/>
</dbReference>
<protein>
    <submittedName>
        <fullName evidence="5">Hydroxypyruvate isomerase</fullName>
    </submittedName>
</protein>
<keyword evidence="1 2" id="KW-0413">Isomerase</keyword>
<sequence length="260" mass="28297">MPRFAANISLLFGEHTFLDRFEQAAAAGFAAVEMQFPYDHPEEAIAERLARHGLDCVLHNLPPGDWAAGERGIAILPERVAEFRGGVARAIDYAAALGCTQVNCLAGLVPEGAYRARLHDTFVENLAFAAAELERTGIRLLIEAINTRDVPGFFLTGTTQALDLIAAVGSENLFVQYDAYHMHVMGEDPGETIAAHRDRIAHVQIADAPGRHEPGTGRIDFPELFERLDRIGYGGWIGAEYLPAAATHEGLGWYAAYRAG</sequence>
<dbReference type="GO" id="GO:0046487">
    <property type="term" value="P:glyoxylate metabolic process"/>
    <property type="evidence" value="ECO:0007669"/>
    <property type="project" value="TreeGrafter"/>
</dbReference>
<reference evidence="5 6" key="1">
    <citation type="submission" date="2019-07" db="EMBL/GenBank/DDBJ databases">
        <title>Whole genome shotgun sequence of Methylobacterium haplocladii NBRC 107714.</title>
        <authorList>
            <person name="Hosoyama A."/>
            <person name="Uohara A."/>
            <person name="Ohji S."/>
            <person name="Ichikawa N."/>
        </authorList>
    </citation>
    <scope>NUCLEOTIDE SEQUENCE [LARGE SCALE GENOMIC DNA]</scope>
    <source>
        <strain evidence="5 6">NBRC 107714</strain>
    </source>
</reference>
<gene>
    <name evidence="5" type="ORF">MHA02_12270</name>
</gene>
<organism evidence="5 6">
    <name type="scientific">Methylobacterium haplocladii</name>
    <dbReference type="NCBI Taxonomy" id="1176176"/>
    <lineage>
        <taxon>Bacteria</taxon>
        <taxon>Pseudomonadati</taxon>
        <taxon>Pseudomonadota</taxon>
        <taxon>Alphaproteobacteria</taxon>
        <taxon>Hyphomicrobiales</taxon>
        <taxon>Methylobacteriaceae</taxon>
        <taxon>Methylobacterium</taxon>
    </lineage>
</organism>